<sequence length="214" mass="22940">MIPQDAAKYRMQAHADINNLADRKSTQIQGLWIISVEGYGAIWKGFGPTFGGYSPSSACPHAGYTTFPKKIAQGSIEVPYGPLASHLLGSSPTSPATCSAFEVVKVKVQASCGYSPINSSLLCPEDEVTPLRRGPGLLVPLWPLQCSLCITLFFYTGFAFAIISHAVDSPVSQMSKTNNRNEPFGQVSTRVTTWLKLSTASGGGPLTHLKHPRA</sequence>
<reference evidence="1" key="1">
    <citation type="submission" date="2021-02" db="EMBL/GenBank/DDBJ databases">
        <authorList>
            <consortium name="DOE Joint Genome Institute"/>
            <person name="Ahrendt S."/>
            <person name="Looney B.P."/>
            <person name="Miyauchi S."/>
            <person name="Morin E."/>
            <person name="Drula E."/>
            <person name="Courty P.E."/>
            <person name="Chicoki N."/>
            <person name="Fauchery L."/>
            <person name="Kohler A."/>
            <person name="Kuo A."/>
            <person name="Labutti K."/>
            <person name="Pangilinan J."/>
            <person name="Lipzen A."/>
            <person name="Riley R."/>
            <person name="Andreopoulos W."/>
            <person name="He G."/>
            <person name="Johnson J."/>
            <person name="Barry K.W."/>
            <person name="Grigoriev I.V."/>
            <person name="Nagy L."/>
            <person name="Hibbett D."/>
            <person name="Henrissat B."/>
            <person name="Matheny P.B."/>
            <person name="Labbe J."/>
            <person name="Martin F."/>
        </authorList>
    </citation>
    <scope>NUCLEOTIDE SEQUENCE</scope>
    <source>
        <strain evidence="1">EC-137</strain>
    </source>
</reference>
<reference evidence="1" key="2">
    <citation type="journal article" date="2022" name="New Phytol.">
        <title>Evolutionary transition to the ectomycorrhizal habit in the genomes of a hyperdiverse lineage of mushroom-forming fungi.</title>
        <authorList>
            <person name="Looney B."/>
            <person name="Miyauchi S."/>
            <person name="Morin E."/>
            <person name="Drula E."/>
            <person name="Courty P.E."/>
            <person name="Kohler A."/>
            <person name="Kuo A."/>
            <person name="LaButti K."/>
            <person name="Pangilinan J."/>
            <person name="Lipzen A."/>
            <person name="Riley R."/>
            <person name="Andreopoulos W."/>
            <person name="He G."/>
            <person name="Johnson J."/>
            <person name="Nolan M."/>
            <person name="Tritt A."/>
            <person name="Barry K.W."/>
            <person name="Grigoriev I.V."/>
            <person name="Nagy L.G."/>
            <person name="Hibbett D."/>
            <person name="Henrissat B."/>
            <person name="Matheny P.B."/>
            <person name="Labbe J."/>
            <person name="Martin F.M."/>
        </authorList>
    </citation>
    <scope>NUCLEOTIDE SEQUENCE</scope>
    <source>
        <strain evidence="1">EC-137</strain>
    </source>
</reference>
<name>A0ACB8QJK8_9AGAM</name>
<dbReference type="Proteomes" id="UP000814128">
    <property type="component" value="Unassembled WGS sequence"/>
</dbReference>
<comment type="caution">
    <text evidence="1">The sequence shown here is derived from an EMBL/GenBank/DDBJ whole genome shotgun (WGS) entry which is preliminary data.</text>
</comment>
<accession>A0ACB8QJK8</accession>
<protein>
    <submittedName>
        <fullName evidence="1">Uncharacterized protein</fullName>
    </submittedName>
</protein>
<evidence type="ECO:0000313" key="1">
    <source>
        <dbReference type="EMBL" id="KAI0031837.1"/>
    </source>
</evidence>
<keyword evidence="2" id="KW-1185">Reference proteome</keyword>
<evidence type="ECO:0000313" key="2">
    <source>
        <dbReference type="Proteomes" id="UP000814128"/>
    </source>
</evidence>
<proteinExistence type="predicted"/>
<organism evidence="1 2">
    <name type="scientific">Vararia minispora EC-137</name>
    <dbReference type="NCBI Taxonomy" id="1314806"/>
    <lineage>
        <taxon>Eukaryota</taxon>
        <taxon>Fungi</taxon>
        <taxon>Dikarya</taxon>
        <taxon>Basidiomycota</taxon>
        <taxon>Agaricomycotina</taxon>
        <taxon>Agaricomycetes</taxon>
        <taxon>Russulales</taxon>
        <taxon>Lachnocladiaceae</taxon>
        <taxon>Vararia</taxon>
    </lineage>
</organism>
<gene>
    <name evidence="1" type="ORF">K488DRAFT_71126</name>
</gene>
<dbReference type="EMBL" id="MU273566">
    <property type="protein sequence ID" value="KAI0031837.1"/>
    <property type="molecule type" value="Genomic_DNA"/>
</dbReference>